<organism evidence="2 3">
    <name type="scientific">Pocillopora damicornis</name>
    <name type="common">Cauliflower coral</name>
    <name type="synonym">Millepora damicornis</name>
    <dbReference type="NCBI Taxonomy" id="46731"/>
    <lineage>
        <taxon>Eukaryota</taxon>
        <taxon>Metazoa</taxon>
        <taxon>Cnidaria</taxon>
        <taxon>Anthozoa</taxon>
        <taxon>Hexacorallia</taxon>
        <taxon>Scleractinia</taxon>
        <taxon>Astrocoeniina</taxon>
        <taxon>Pocilloporidae</taxon>
        <taxon>Pocillopora</taxon>
    </lineage>
</organism>
<gene>
    <name evidence="2" type="ORF">pdam_00006943</name>
</gene>
<feature type="region of interest" description="Disordered" evidence="1">
    <location>
        <begin position="82"/>
        <end position="125"/>
    </location>
</feature>
<name>A0A3M6UA25_POCDA</name>
<keyword evidence="3" id="KW-1185">Reference proteome</keyword>
<evidence type="ECO:0000256" key="1">
    <source>
        <dbReference type="SAM" id="MobiDB-lite"/>
    </source>
</evidence>
<dbReference type="Proteomes" id="UP000275408">
    <property type="component" value="Unassembled WGS sequence"/>
</dbReference>
<accession>A0A3M6UA25</accession>
<comment type="caution">
    <text evidence="2">The sequence shown here is derived from an EMBL/GenBank/DDBJ whole genome shotgun (WGS) entry which is preliminary data.</text>
</comment>
<evidence type="ECO:0000313" key="3">
    <source>
        <dbReference type="Proteomes" id="UP000275408"/>
    </source>
</evidence>
<evidence type="ECO:0000313" key="2">
    <source>
        <dbReference type="EMBL" id="RMX50338.1"/>
    </source>
</evidence>
<reference evidence="2 3" key="1">
    <citation type="journal article" date="2018" name="Sci. Rep.">
        <title>Comparative analysis of the Pocillopora damicornis genome highlights role of immune system in coral evolution.</title>
        <authorList>
            <person name="Cunning R."/>
            <person name="Bay R.A."/>
            <person name="Gillette P."/>
            <person name="Baker A.C."/>
            <person name="Traylor-Knowles N."/>
        </authorList>
    </citation>
    <scope>NUCLEOTIDE SEQUENCE [LARGE SCALE GENOMIC DNA]</scope>
    <source>
        <strain evidence="2">RSMAS</strain>
        <tissue evidence="2">Whole animal</tissue>
    </source>
</reference>
<dbReference type="AlphaFoldDB" id="A0A3M6UA25"/>
<proteinExistence type="predicted"/>
<sequence length="125" mass="14224">METFLTVKPDEFRALVDYYKGKTTEVKELLMQERKLIDKLRRIPITRGVEPPPRDDEGNLTEGLQSGLLKELIKSINMKGQATIPQMTPKREPVTPTRIKNEPVTSVKPGMSKIPVLTRPSQKIQ</sequence>
<protein>
    <submittedName>
        <fullName evidence="2">Uncharacterized protein</fullName>
    </submittedName>
</protein>
<dbReference type="EMBL" id="RCHS01001985">
    <property type="protein sequence ID" value="RMX50338.1"/>
    <property type="molecule type" value="Genomic_DNA"/>
</dbReference>